<keyword evidence="4" id="KW-0371">Homeobox</keyword>
<feature type="region of interest" description="Disordered" evidence="2">
    <location>
        <begin position="146"/>
        <end position="170"/>
    </location>
</feature>
<feature type="compositionally biased region" description="Polar residues" evidence="2">
    <location>
        <begin position="155"/>
        <end position="170"/>
    </location>
</feature>
<dbReference type="Pfam" id="PF00249">
    <property type="entry name" value="Myb_DNA-binding"/>
    <property type="match status" value="2"/>
</dbReference>
<dbReference type="SUPFAM" id="SSF46689">
    <property type="entry name" value="Homeodomain-like"/>
    <property type="match status" value="3"/>
</dbReference>
<dbReference type="GO" id="GO:0003677">
    <property type="term" value="F:DNA binding"/>
    <property type="evidence" value="ECO:0007669"/>
    <property type="project" value="UniProtKB-KW"/>
</dbReference>
<feature type="region of interest" description="Disordered" evidence="2">
    <location>
        <begin position="1"/>
        <end position="28"/>
    </location>
</feature>
<evidence type="ECO:0000313" key="5">
    <source>
        <dbReference type="Proteomes" id="UP001146793"/>
    </source>
</evidence>
<feature type="compositionally biased region" description="Polar residues" evidence="2">
    <location>
        <begin position="667"/>
        <end position="681"/>
    </location>
</feature>
<feature type="compositionally biased region" description="Low complexity" evidence="2">
    <location>
        <begin position="80"/>
        <end position="102"/>
    </location>
</feature>
<feature type="compositionally biased region" description="Basic and acidic residues" evidence="2">
    <location>
        <begin position="1"/>
        <end position="13"/>
    </location>
</feature>
<feature type="coiled-coil region" evidence="1">
    <location>
        <begin position="734"/>
        <end position="796"/>
    </location>
</feature>
<protein>
    <submittedName>
        <fullName evidence="4">Duplicated homeodomain-like superfamily protein</fullName>
    </submittedName>
</protein>
<dbReference type="Gene3D" id="1.10.10.60">
    <property type="entry name" value="Homeodomain-like"/>
    <property type="match status" value="1"/>
</dbReference>
<name>A0AAV8A325_9EUKA</name>
<dbReference type="AlphaFoldDB" id="A0AAV8A325"/>
<dbReference type="InterPro" id="IPR001005">
    <property type="entry name" value="SANT/Myb"/>
</dbReference>
<dbReference type="CDD" id="cd00167">
    <property type="entry name" value="SANT"/>
    <property type="match status" value="2"/>
</dbReference>
<evidence type="ECO:0000256" key="2">
    <source>
        <dbReference type="SAM" id="MobiDB-lite"/>
    </source>
</evidence>
<evidence type="ECO:0000313" key="4">
    <source>
        <dbReference type="EMBL" id="KAJ3447152.1"/>
    </source>
</evidence>
<dbReference type="PANTHER" id="PTHR47340:SF1">
    <property type="entry name" value="DUPLICATED HOMEODOMAIN-LIKE SUPERFAMILY PROTEIN"/>
    <property type="match status" value="1"/>
</dbReference>
<dbReference type="Gene3D" id="1.20.58.1880">
    <property type="match status" value="2"/>
</dbReference>
<gene>
    <name evidence="4" type="ORF">M0812_07371</name>
</gene>
<feature type="region of interest" description="Disordered" evidence="2">
    <location>
        <begin position="640"/>
        <end position="732"/>
    </location>
</feature>
<dbReference type="Proteomes" id="UP001146793">
    <property type="component" value="Unassembled WGS sequence"/>
</dbReference>
<evidence type="ECO:0000259" key="3">
    <source>
        <dbReference type="PROSITE" id="PS51293"/>
    </source>
</evidence>
<sequence length="942" mass="114119">MLDPPSRRYDQPRMRNQQNRYQKEQDKKFSRYQNEQPFINNENQKRSIQDFQNYKQKNDLSPQILGNSRYRNNQKIYRGSNTNTNNNSNSPLNNNPNNSSFLFSNFEQTDLMQSNTDFVKSSQYPNSSYIGKPRGFDFQNYQQNSQQMQPFSSMTNQDNYHPTNYPNSLNSNYRFQEQIHSSRFHSNLPNNRYSAVSPSFHQNTLKQSISNENLNKEMDIKVEIPENTINKLNQIYQKKEQIHYNQNQIPMNNQYEQIKEKIRGEENINININKDRNRNTNINVNKTEKGKEKLEEKEKMKNENENNIEKEKGNAKDMENIKIQKSVNNEEYPSSSSLFPKLNEIDSQISQINSIMQTIKVMNYEKTKNDLRHDYFVKQAISNNQKISKEIHLNFQERLFSKTKQHLFYNNINNYSNFKQNNGYYTKNNILLKAIIFHQITEEQKQNYELVSLFQQLRKNWNLDLPNKEKQRRQTIVQLKKKIFQRDLQKFNLQQQKLKNNPNVQLNQLMKPEEFYETAETLELEEKEYNYYEEYRDSMIEEIQPMIISGSERNSTRYLNNNRFVPRPVVINQMKKHLNPWTKEEEEKFVEIFKIHPKIFHKISQHLPNKSTKDVIQFYYLNKTKLKLKQNMEPKMIKKRRNNKQLIHEGDSVRKPRTKPKKEKIPNNFNSQAVETTQNSKIIIDPKRNKAKTQKTNIKKESDIDKNIKRDSNLDKRKEMERERGRERERKRIRKKTEIDTEELKNKNKRLRANASLKNKEKKSNTKNFNVELNTKKILKEEFNKMKKDFKNKKEMEKQPNTILEILLKEKPYKWNKNEISLFIQSFNKYGRNFEKISSILQTKTFKECQIFYKSYRKKFSLKARNKKKSLWSTKEKDMFLKYWRIYYKNWKKYIELIDSKSISQIQYYYEKNKKKLNLGSFSNKQNFNRYNRKKKKKRKNK</sequence>
<dbReference type="PROSITE" id="PS51293">
    <property type="entry name" value="SANT"/>
    <property type="match status" value="2"/>
</dbReference>
<comment type="caution">
    <text evidence="4">The sequence shown here is derived from an EMBL/GenBank/DDBJ whole genome shotgun (WGS) entry which is preliminary data.</text>
</comment>
<keyword evidence="4" id="KW-0238">DNA-binding</keyword>
<feature type="domain" description="SANT" evidence="3">
    <location>
        <begin position="576"/>
        <end position="627"/>
    </location>
</feature>
<accession>A0AAV8A325</accession>
<feature type="coiled-coil region" evidence="1">
    <location>
        <begin position="277"/>
        <end position="321"/>
    </location>
</feature>
<dbReference type="InterPro" id="IPR017884">
    <property type="entry name" value="SANT_dom"/>
</dbReference>
<feature type="compositionally biased region" description="Basic and acidic residues" evidence="2">
    <location>
        <begin position="698"/>
        <end position="732"/>
    </location>
</feature>
<dbReference type="SMART" id="SM00717">
    <property type="entry name" value="SANT"/>
    <property type="match status" value="3"/>
</dbReference>
<dbReference type="EMBL" id="JANTQA010000016">
    <property type="protein sequence ID" value="KAJ3447152.1"/>
    <property type="molecule type" value="Genomic_DNA"/>
</dbReference>
<keyword evidence="1" id="KW-0175">Coiled coil</keyword>
<proteinExistence type="predicted"/>
<feature type="region of interest" description="Disordered" evidence="2">
    <location>
        <begin position="75"/>
        <end position="102"/>
    </location>
</feature>
<organism evidence="4 5">
    <name type="scientific">Anaeramoeba flamelloides</name>
    <dbReference type="NCBI Taxonomy" id="1746091"/>
    <lineage>
        <taxon>Eukaryota</taxon>
        <taxon>Metamonada</taxon>
        <taxon>Anaeramoebidae</taxon>
        <taxon>Anaeramoeba</taxon>
    </lineage>
</organism>
<dbReference type="InterPro" id="IPR009057">
    <property type="entry name" value="Homeodomain-like_sf"/>
</dbReference>
<reference evidence="4" key="1">
    <citation type="submission" date="2022-08" db="EMBL/GenBank/DDBJ databases">
        <title>Novel sulphate-reducing endosymbionts in the free-living metamonad Anaeramoeba.</title>
        <authorList>
            <person name="Jerlstrom-Hultqvist J."/>
            <person name="Cepicka I."/>
            <person name="Gallot-Lavallee L."/>
            <person name="Salas-Leiva D."/>
            <person name="Curtis B.A."/>
            <person name="Zahonova K."/>
            <person name="Pipaliya S."/>
            <person name="Dacks J."/>
            <person name="Roger A.J."/>
        </authorList>
    </citation>
    <scope>NUCLEOTIDE SEQUENCE</scope>
    <source>
        <strain evidence="4">Busselton2</strain>
    </source>
</reference>
<dbReference type="PANTHER" id="PTHR47340">
    <property type="entry name" value="DUPLICATED HOMEODOMAIN-LIKE SUPERFAMILY PROTEIN"/>
    <property type="match status" value="1"/>
</dbReference>
<feature type="domain" description="SANT" evidence="3">
    <location>
        <begin position="814"/>
        <end position="861"/>
    </location>
</feature>
<evidence type="ECO:0000256" key="1">
    <source>
        <dbReference type="SAM" id="Coils"/>
    </source>
</evidence>